<accession>A0A8H3YPY5</accession>
<feature type="compositionally biased region" description="Polar residues" evidence="5">
    <location>
        <begin position="496"/>
        <end position="506"/>
    </location>
</feature>
<dbReference type="PANTHER" id="PTHR44029:SF1">
    <property type="entry name" value="DNAJ HOMOLOG SUBFAMILY C MEMBER 21"/>
    <property type="match status" value="1"/>
</dbReference>
<dbReference type="PROSITE" id="PS00636">
    <property type="entry name" value="DNAJ_1"/>
    <property type="match status" value="1"/>
</dbReference>
<dbReference type="SMART" id="SM00355">
    <property type="entry name" value="ZnF_C2H2"/>
    <property type="match status" value="2"/>
</dbReference>
<dbReference type="InterPro" id="IPR001623">
    <property type="entry name" value="DnaJ_domain"/>
</dbReference>
<evidence type="ECO:0000256" key="1">
    <source>
        <dbReference type="ARBA" id="ARBA00022723"/>
    </source>
</evidence>
<feature type="compositionally biased region" description="Basic and acidic residues" evidence="5">
    <location>
        <begin position="321"/>
        <end position="331"/>
    </location>
</feature>
<dbReference type="AlphaFoldDB" id="A0A8H3YPY5"/>
<dbReference type="SMART" id="SM00451">
    <property type="entry name" value="ZnF_U1"/>
    <property type="match status" value="1"/>
</dbReference>
<keyword evidence="1" id="KW-0479">Metal-binding</keyword>
<dbReference type="SUPFAM" id="SSF57667">
    <property type="entry name" value="beta-beta-alpha zinc fingers"/>
    <property type="match status" value="1"/>
</dbReference>
<sequence length="556" mass="62100">MGPNQSKNAGGSGDAPAANVKTSYYELLGIERQATEEEIKKAYRRRALDLHPDRNHGAEEEATIRFAEIQAAYEVLSDPQERAWYDSHESSILRGAEGGGDEEEHFEHNVRVTTADELDAMMGMFRYGVDYSDSPNGFYGFVREVFEKLAREEEVAAEWENLDAPDYPSFGHKDDSYEDVVKHFYAAWSGFATKKAFAWKDKYRLNEAPDRRVRRMMEKENAGFRASAIKEFNEAVRQLVSFVKKRDRRWTPETEDQRHAAARKATAAQAARQRAANAAKMAEEVPEWTKIQSSDEQDDSGEEESEQEEEEYECVACRKTFKSEKQWLSHEKSKKHQKSIYALRKQMRKDNAAMGLDEKDEDGGDSTPLDEEDYPLQDDEVGDEADLIPEVADLDIDDDDDSDNSETLPGEDEDEKPAPPKTPLDHSQNISDSDSDSQDSDYAPREKVADRLTSSTPFPTPLSPPEPSPSEPPIPEKKLGKAAQKRLKKAAKENDTASASGSVDGSTLASAEFACSNCSAPFPSKTKLFAHLKENPGHAKLLPAAGGKAKGKGKKR</sequence>
<dbReference type="InterPro" id="IPR036236">
    <property type="entry name" value="Znf_C2H2_sf"/>
</dbReference>
<dbReference type="PROSITE" id="PS50076">
    <property type="entry name" value="DNAJ_2"/>
    <property type="match status" value="1"/>
</dbReference>
<feature type="compositionally biased region" description="Acidic residues" evidence="5">
    <location>
        <begin position="295"/>
        <end position="313"/>
    </location>
</feature>
<dbReference type="Pfam" id="PF21884">
    <property type="entry name" value="ZUO1-like_ZHD"/>
    <property type="match status" value="1"/>
</dbReference>
<reference evidence="8 9" key="1">
    <citation type="submission" date="2018-12" db="EMBL/GenBank/DDBJ databases">
        <title>Venturia inaequalis Genome Resource.</title>
        <authorList>
            <person name="Lichtner F.J."/>
        </authorList>
    </citation>
    <scope>NUCLEOTIDE SEQUENCE [LARGE SCALE GENOMIC DNA]</scope>
    <source>
        <strain evidence="8 9">120213</strain>
    </source>
</reference>
<keyword evidence="3" id="KW-0862">Zinc</keyword>
<keyword evidence="2 4" id="KW-0863">Zinc-finger</keyword>
<dbReference type="Pfam" id="PF12171">
    <property type="entry name" value="zf-C2H2_jaz"/>
    <property type="match status" value="1"/>
</dbReference>
<dbReference type="InterPro" id="IPR051964">
    <property type="entry name" value="Chaperone_stress_response"/>
</dbReference>
<organism evidence="8 9">
    <name type="scientific">Venturia inaequalis</name>
    <name type="common">Apple scab fungus</name>
    <dbReference type="NCBI Taxonomy" id="5025"/>
    <lineage>
        <taxon>Eukaryota</taxon>
        <taxon>Fungi</taxon>
        <taxon>Dikarya</taxon>
        <taxon>Ascomycota</taxon>
        <taxon>Pezizomycotina</taxon>
        <taxon>Dothideomycetes</taxon>
        <taxon>Pleosporomycetidae</taxon>
        <taxon>Venturiales</taxon>
        <taxon>Venturiaceae</taxon>
        <taxon>Venturia</taxon>
    </lineage>
</organism>
<comment type="caution">
    <text evidence="8">The sequence shown here is derived from an EMBL/GenBank/DDBJ whole genome shotgun (WGS) entry which is preliminary data.</text>
</comment>
<dbReference type="GO" id="GO:0003676">
    <property type="term" value="F:nucleic acid binding"/>
    <property type="evidence" value="ECO:0007669"/>
    <property type="project" value="InterPro"/>
</dbReference>
<feature type="compositionally biased region" description="Acidic residues" evidence="5">
    <location>
        <begin position="358"/>
        <end position="415"/>
    </location>
</feature>
<dbReference type="PANTHER" id="PTHR44029">
    <property type="entry name" value="DNAJ HOMOLOG SUBFAMILY C MEMBER 21"/>
    <property type="match status" value="1"/>
</dbReference>
<feature type="domain" description="C2H2-type" evidence="7">
    <location>
        <begin position="312"/>
        <end position="336"/>
    </location>
</feature>
<proteinExistence type="predicted"/>
<dbReference type="Gene3D" id="1.10.287.110">
    <property type="entry name" value="DnaJ domain"/>
    <property type="match status" value="1"/>
</dbReference>
<feature type="domain" description="C2H2-type" evidence="7">
    <location>
        <begin position="513"/>
        <end position="543"/>
    </location>
</feature>
<evidence type="ECO:0000256" key="3">
    <source>
        <dbReference type="ARBA" id="ARBA00022833"/>
    </source>
</evidence>
<dbReference type="EMBL" id="WNWS01000380">
    <property type="protein sequence ID" value="KAE9969085.1"/>
    <property type="molecule type" value="Genomic_DNA"/>
</dbReference>
<name>A0A8H3YPY5_VENIN</name>
<evidence type="ECO:0000259" key="7">
    <source>
        <dbReference type="PROSITE" id="PS50157"/>
    </source>
</evidence>
<evidence type="ECO:0008006" key="10">
    <source>
        <dbReference type="Google" id="ProtNLM"/>
    </source>
</evidence>
<dbReference type="PRINTS" id="PR00625">
    <property type="entry name" value="JDOMAIN"/>
</dbReference>
<feature type="compositionally biased region" description="Basic and acidic residues" evidence="5">
    <location>
        <begin position="249"/>
        <end position="259"/>
    </location>
</feature>
<evidence type="ECO:0000256" key="4">
    <source>
        <dbReference type="PROSITE-ProRule" id="PRU00042"/>
    </source>
</evidence>
<dbReference type="GO" id="GO:0005737">
    <property type="term" value="C:cytoplasm"/>
    <property type="evidence" value="ECO:0007669"/>
    <property type="project" value="TreeGrafter"/>
</dbReference>
<dbReference type="CDD" id="cd06257">
    <property type="entry name" value="DnaJ"/>
    <property type="match status" value="1"/>
</dbReference>
<feature type="compositionally biased region" description="Pro residues" evidence="5">
    <location>
        <begin position="458"/>
        <end position="473"/>
    </location>
</feature>
<protein>
    <recommendedName>
        <fullName evidence="10">DnaJ-domain-containing protein</fullName>
    </recommendedName>
</protein>
<feature type="region of interest" description="Disordered" evidence="5">
    <location>
        <begin position="248"/>
        <end position="506"/>
    </location>
</feature>
<dbReference type="InterPro" id="IPR022755">
    <property type="entry name" value="Znf_C2H2_jaz"/>
</dbReference>
<feature type="compositionally biased region" description="Low complexity" evidence="5">
    <location>
        <begin position="263"/>
        <end position="280"/>
    </location>
</feature>
<gene>
    <name evidence="8" type="ORF">EG328_007105</name>
</gene>
<evidence type="ECO:0000259" key="6">
    <source>
        <dbReference type="PROSITE" id="PS50076"/>
    </source>
</evidence>
<evidence type="ECO:0000313" key="8">
    <source>
        <dbReference type="EMBL" id="KAE9969085.1"/>
    </source>
</evidence>
<dbReference type="SUPFAM" id="SSF46565">
    <property type="entry name" value="Chaperone J-domain"/>
    <property type="match status" value="1"/>
</dbReference>
<evidence type="ECO:0000313" key="9">
    <source>
        <dbReference type="Proteomes" id="UP000447873"/>
    </source>
</evidence>
<dbReference type="InterPro" id="IPR036869">
    <property type="entry name" value="J_dom_sf"/>
</dbReference>
<dbReference type="PROSITE" id="PS00028">
    <property type="entry name" value="ZINC_FINGER_C2H2_1"/>
    <property type="match status" value="1"/>
</dbReference>
<feature type="domain" description="J" evidence="6">
    <location>
        <begin position="23"/>
        <end position="89"/>
    </location>
</feature>
<dbReference type="InterPro" id="IPR018253">
    <property type="entry name" value="DnaJ_domain_CS"/>
</dbReference>
<evidence type="ECO:0000256" key="2">
    <source>
        <dbReference type="ARBA" id="ARBA00022771"/>
    </source>
</evidence>
<dbReference type="InterPro" id="IPR003604">
    <property type="entry name" value="Matrin/U1-like-C_Znf_C2H2"/>
</dbReference>
<evidence type="ECO:0000256" key="5">
    <source>
        <dbReference type="SAM" id="MobiDB-lite"/>
    </source>
</evidence>
<dbReference type="Gene3D" id="3.30.160.60">
    <property type="entry name" value="Classic Zinc Finger"/>
    <property type="match status" value="1"/>
</dbReference>
<dbReference type="SMART" id="SM00271">
    <property type="entry name" value="DnaJ"/>
    <property type="match status" value="1"/>
</dbReference>
<dbReference type="Pfam" id="PF00226">
    <property type="entry name" value="DnaJ"/>
    <property type="match status" value="1"/>
</dbReference>
<dbReference type="InterPro" id="IPR054076">
    <property type="entry name" value="ZUO1-like_ZHD"/>
</dbReference>
<dbReference type="GO" id="GO:0008270">
    <property type="term" value="F:zinc ion binding"/>
    <property type="evidence" value="ECO:0007669"/>
    <property type="project" value="UniProtKB-KW"/>
</dbReference>
<dbReference type="PROSITE" id="PS50157">
    <property type="entry name" value="ZINC_FINGER_C2H2_2"/>
    <property type="match status" value="2"/>
</dbReference>
<dbReference type="InterPro" id="IPR013087">
    <property type="entry name" value="Znf_C2H2_type"/>
</dbReference>
<dbReference type="Proteomes" id="UP000447873">
    <property type="component" value="Unassembled WGS sequence"/>
</dbReference>